<dbReference type="SUPFAM" id="SSF69593">
    <property type="entry name" value="Glycerol-3-phosphate (1)-acyltransferase"/>
    <property type="match status" value="1"/>
</dbReference>
<dbReference type="OrthoDB" id="9806880at2"/>
<keyword evidence="3 8" id="KW-0812">Transmembrane</keyword>
<dbReference type="PANTHER" id="PTHR23063:SF52">
    <property type="entry name" value="LYSOPHOSPHATIDYLCHOLINE ACYLTRANSFERASE"/>
    <property type="match status" value="1"/>
</dbReference>
<dbReference type="KEGG" id="err:DVR09_12305"/>
<evidence type="ECO:0000256" key="3">
    <source>
        <dbReference type="ARBA" id="ARBA00022692"/>
    </source>
</evidence>
<comment type="subcellular location">
    <subcellularLocation>
        <location evidence="1">Membrane</location>
    </subcellularLocation>
</comment>
<reference evidence="11" key="1">
    <citation type="submission" date="2018-07" db="EMBL/GenBank/DDBJ databases">
        <title>Genome sequence of Erythrobacter strain YH-07, an antagonistic bacterium isolated from Yellow Sea.</title>
        <authorList>
            <person name="Tang T."/>
            <person name="Liu Q."/>
            <person name="Sun X."/>
        </authorList>
    </citation>
    <scope>NUCLEOTIDE SEQUENCE [LARGE SCALE GENOMIC DNA]</scope>
    <source>
        <strain evidence="11">YH-07</strain>
    </source>
</reference>
<dbReference type="GO" id="GO:0006629">
    <property type="term" value="P:lipid metabolic process"/>
    <property type="evidence" value="ECO:0007669"/>
    <property type="project" value="UniProtKB-KW"/>
</dbReference>
<dbReference type="GO" id="GO:0016746">
    <property type="term" value="F:acyltransferase activity"/>
    <property type="evidence" value="ECO:0007669"/>
    <property type="project" value="UniProtKB-KW"/>
</dbReference>
<keyword evidence="11" id="KW-1185">Reference proteome</keyword>
<sequence length="298" mass="33078">MASASTAKTDRRLTKYTARRLAAARGEIVPLTVAGWARFILRTLAILVLLSALVPLHYLYRVFAYGSPMPMLFLRYTAWIVGARVTIVGTPLRRDVFFIANHISWIDILSMAGASGTAFVAKQELSDVPVIGWLCGLNRTVFVKRENRVGVAEQINALKEALADNWSVTIFPEGTVTDGHSLLPFKSSMISVLEPPPPGVMVQPVVLDYGENSEEIGWVGQESGLHNAKRIMARRGSFPLTLHYLEPFSPADYRGRKAIAAKAREEIEKQLVANLGKPLRNFQHVVEAVRYRPQPTDI</sequence>
<evidence type="ECO:0000256" key="7">
    <source>
        <dbReference type="ARBA" id="ARBA00023315"/>
    </source>
</evidence>
<feature type="domain" description="Phospholipid/glycerol acyltransferase" evidence="9">
    <location>
        <begin position="96"/>
        <end position="210"/>
    </location>
</feature>
<evidence type="ECO:0000313" key="10">
    <source>
        <dbReference type="EMBL" id="AXK42999.1"/>
    </source>
</evidence>
<dbReference type="CDD" id="cd07989">
    <property type="entry name" value="LPLAT_AGPAT-like"/>
    <property type="match status" value="1"/>
</dbReference>
<evidence type="ECO:0000256" key="1">
    <source>
        <dbReference type="ARBA" id="ARBA00004370"/>
    </source>
</evidence>
<organism evidence="10 11">
    <name type="scientific">Erythrobacter aureus</name>
    <dbReference type="NCBI Taxonomy" id="2182384"/>
    <lineage>
        <taxon>Bacteria</taxon>
        <taxon>Pseudomonadati</taxon>
        <taxon>Pseudomonadota</taxon>
        <taxon>Alphaproteobacteria</taxon>
        <taxon>Sphingomonadales</taxon>
        <taxon>Erythrobacteraceae</taxon>
        <taxon>Erythrobacter/Porphyrobacter group</taxon>
        <taxon>Erythrobacter</taxon>
    </lineage>
</organism>
<gene>
    <name evidence="10" type="ORF">DVR09_12305</name>
</gene>
<protein>
    <submittedName>
        <fullName evidence="10">1-acyl-sn-glycerol-3-phosphate acyltransferase</fullName>
    </submittedName>
</protein>
<evidence type="ECO:0000256" key="8">
    <source>
        <dbReference type="SAM" id="Phobius"/>
    </source>
</evidence>
<dbReference type="PANTHER" id="PTHR23063">
    <property type="entry name" value="PHOSPHOLIPID ACYLTRANSFERASE"/>
    <property type="match status" value="1"/>
</dbReference>
<dbReference type="Pfam" id="PF01553">
    <property type="entry name" value="Acyltransferase"/>
    <property type="match status" value="1"/>
</dbReference>
<feature type="transmembrane region" description="Helical" evidence="8">
    <location>
        <begin position="72"/>
        <end position="92"/>
    </location>
</feature>
<dbReference type="EMBL" id="CP031357">
    <property type="protein sequence ID" value="AXK42999.1"/>
    <property type="molecule type" value="Genomic_DNA"/>
</dbReference>
<evidence type="ECO:0000256" key="5">
    <source>
        <dbReference type="ARBA" id="ARBA00023098"/>
    </source>
</evidence>
<keyword evidence="6 8" id="KW-0472">Membrane</keyword>
<evidence type="ECO:0000313" key="11">
    <source>
        <dbReference type="Proteomes" id="UP000254508"/>
    </source>
</evidence>
<evidence type="ECO:0000256" key="2">
    <source>
        <dbReference type="ARBA" id="ARBA00022679"/>
    </source>
</evidence>
<keyword evidence="2 10" id="KW-0808">Transferase</keyword>
<evidence type="ECO:0000256" key="6">
    <source>
        <dbReference type="ARBA" id="ARBA00023136"/>
    </source>
</evidence>
<evidence type="ECO:0000256" key="4">
    <source>
        <dbReference type="ARBA" id="ARBA00022989"/>
    </source>
</evidence>
<feature type="transmembrane region" description="Helical" evidence="8">
    <location>
        <begin position="39"/>
        <end position="60"/>
    </location>
</feature>
<dbReference type="InterPro" id="IPR002123">
    <property type="entry name" value="Plipid/glycerol_acylTrfase"/>
</dbReference>
<accession>A0A345YGE7</accession>
<dbReference type="AlphaFoldDB" id="A0A345YGE7"/>
<dbReference type="RefSeq" id="WP_115417168.1">
    <property type="nucleotide sequence ID" value="NZ_CP031357.1"/>
</dbReference>
<evidence type="ECO:0000259" key="9">
    <source>
        <dbReference type="SMART" id="SM00563"/>
    </source>
</evidence>
<dbReference type="SMART" id="SM00563">
    <property type="entry name" value="PlsC"/>
    <property type="match status" value="1"/>
</dbReference>
<keyword evidence="4 8" id="KW-1133">Transmembrane helix</keyword>
<dbReference type="GO" id="GO:0016020">
    <property type="term" value="C:membrane"/>
    <property type="evidence" value="ECO:0007669"/>
    <property type="project" value="UniProtKB-SubCell"/>
</dbReference>
<keyword evidence="5" id="KW-0443">Lipid metabolism</keyword>
<proteinExistence type="predicted"/>
<dbReference type="Proteomes" id="UP000254508">
    <property type="component" value="Chromosome"/>
</dbReference>
<keyword evidence="7 10" id="KW-0012">Acyltransferase</keyword>
<name>A0A345YGE7_9SPHN</name>